<accession>A0ABV6W234</accession>
<name>A0ABV6W234_9ACTN</name>
<dbReference type="Gene3D" id="1.25.40.10">
    <property type="entry name" value="Tetratricopeptide repeat domain"/>
    <property type="match status" value="1"/>
</dbReference>
<dbReference type="SUPFAM" id="SSF48452">
    <property type="entry name" value="TPR-like"/>
    <property type="match status" value="1"/>
</dbReference>
<sequence>MAEVLLKAILRTLDLSHEDFQAKYQAAAAELREITGDRRFDNVVLLPMTVWRWTNGAVGMPRQPAPRILERMFNVPAAELFAPCPDGLKWTGPKVEPVFDESELRMTAHDAAAHAGDAASRALPDLTLDQIEDDLRYLARAHVDTAPYVMYVQGRQVLQSATLMLDRTQLPSQRRRLYLVAGQCSALIAACATDLGQMPTAVELLRASALYGQVSEHGALQAYAHGYLAILAYMDGNPTQALRLVKKAHEFSGIGDTGRARLFAIEARAYGHLGRFDDAARAIQASLEQSSGRRDDVHDEVAGEFDFPLGRIAMSNSTTYLLMRDGAAAETTAMQSLSLIAEGGPAGATPVPIASKASSDLAMARLLRQDVDGAAEALRAVFELPREWRSPGLRDRVRTVRRELVSAAFRDAPGAIGMAEECEDFVQMAGPPSLGPGS</sequence>
<evidence type="ECO:0000313" key="1">
    <source>
        <dbReference type="EMBL" id="MFC1420045.1"/>
    </source>
</evidence>
<keyword evidence="2" id="KW-1185">Reference proteome</keyword>
<dbReference type="Proteomes" id="UP001592531">
    <property type="component" value="Unassembled WGS sequence"/>
</dbReference>
<comment type="caution">
    <text evidence="1">The sequence shown here is derived from an EMBL/GenBank/DDBJ whole genome shotgun (WGS) entry which is preliminary data.</text>
</comment>
<evidence type="ECO:0008006" key="3">
    <source>
        <dbReference type="Google" id="ProtNLM"/>
    </source>
</evidence>
<reference evidence="1 2" key="1">
    <citation type="submission" date="2024-09" db="EMBL/GenBank/DDBJ databases">
        <authorList>
            <person name="Lee S.D."/>
        </authorList>
    </citation>
    <scope>NUCLEOTIDE SEQUENCE [LARGE SCALE GENOMIC DNA]</scope>
    <source>
        <strain evidence="1 2">N8-3</strain>
    </source>
</reference>
<protein>
    <recommendedName>
        <fullName evidence="3">Transcriptional regulator</fullName>
    </recommendedName>
</protein>
<proteinExistence type="predicted"/>
<gene>
    <name evidence="1" type="ORF">ACEZDE_25900</name>
</gene>
<evidence type="ECO:0000313" key="2">
    <source>
        <dbReference type="Proteomes" id="UP001592531"/>
    </source>
</evidence>
<dbReference type="InterPro" id="IPR011990">
    <property type="entry name" value="TPR-like_helical_dom_sf"/>
</dbReference>
<dbReference type="RefSeq" id="WP_380540522.1">
    <property type="nucleotide sequence ID" value="NZ_JBHFAB010000023.1"/>
</dbReference>
<organism evidence="1 2">
    <name type="scientific">Streptacidiphilus cavernicola</name>
    <dbReference type="NCBI Taxonomy" id="3342716"/>
    <lineage>
        <taxon>Bacteria</taxon>
        <taxon>Bacillati</taxon>
        <taxon>Actinomycetota</taxon>
        <taxon>Actinomycetes</taxon>
        <taxon>Kitasatosporales</taxon>
        <taxon>Streptomycetaceae</taxon>
        <taxon>Streptacidiphilus</taxon>
    </lineage>
</organism>
<dbReference type="EMBL" id="JBHFAB010000023">
    <property type="protein sequence ID" value="MFC1420045.1"/>
    <property type="molecule type" value="Genomic_DNA"/>
</dbReference>